<protein>
    <submittedName>
        <fullName evidence="1">Uncharacterized protein</fullName>
    </submittedName>
</protein>
<reference evidence="1" key="1">
    <citation type="journal article" date="2023" name="Plant J.">
        <title>Genome sequences and population genomics provide insights into the demographic history, inbreeding, and mutation load of two 'living fossil' tree species of Dipteronia.</title>
        <authorList>
            <person name="Feng Y."/>
            <person name="Comes H.P."/>
            <person name="Chen J."/>
            <person name="Zhu S."/>
            <person name="Lu R."/>
            <person name="Zhang X."/>
            <person name="Li P."/>
            <person name="Qiu J."/>
            <person name="Olsen K.M."/>
            <person name="Qiu Y."/>
        </authorList>
    </citation>
    <scope>NUCLEOTIDE SEQUENCE</scope>
    <source>
        <strain evidence="1">NBL</strain>
    </source>
</reference>
<keyword evidence="2" id="KW-1185">Reference proteome</keyword>
<dbReference type="AlphaFoldDB" id="A0AAE0E4P6"/>
<comment type="caution">
    <text evidence="1">The sequence shown here is derived from an EMBL/GenBank/DDBJ whole genome shotgun (WGS) entry which is preliminary data.</text>
</comment>
<dbReference type="EMBL" id="JANJYJ010000005">
    <property type="protein sequence ID" value="KAK3210876.1"/>
    <property type="molecule type" value="Genomic_DNA"/>
</dbReference>
<organism evidence="1 2">
    <name type="scientific">Dipteronia sinensis</name>
    <dbReference type="NCBI Taxonomy" id="43782"/>
    <lineage>
        <taxon>Eukaryota</taxon>
        <taxon>Viridiplantae</taxon>
        <taxon>Streptophyta</taxon>
        <taxon>Embryophyta</taxon>
        <taxon>Tracheophyta</taxon>
        <taxon>Spermatophyta</taxon>
        <taxon>Magnoliopsida</taxon>
        <taxon>eudicotyledons</taxon>
        <taxon>Gunneridae</taxon>
        <taxon>Pentapetalae</taxon>
        <taxon>rosids</taxon>
        <taxon>malvids</taxon>
        <taxon>Sapindales</taxon>
        <taxon>Sapindaceae</taxon>
        <taxon>Hippocastanoideae</taxon>
        <taxon>Acereae</taxon>
        <taxon>Dipteronia</taxon>
    </lineage>
</organism>
<proteinExistence type="predicted"/>
<name>A0AAE0E4P6_9ROSI</name>
<accession>A0AAE0E4P6</accession>
<evidence type="ECO:0000313" key="1">
    <source>
        <dbReference type="EMBL" id="KAK3210876.1"/>
    </source>
</evidence>
<dbReference type="Proteomes" id="UP001281410">
    <property type="component" value="Unassembled WGS sequence"/>
</dbReference>
<gene>
    <name evidence="1" type="ORF">Dsin_015582</name>
</gene>
<evidence type="ECO:0000313" key="2">
    <source>
        <dbReference type="Proteomes" id="UP001281410"/>
    </source>
</evidence>
<sequence length="250" mass="28566">MRAEIAKLQDYNGFRCIKSGPIIFHLFFTDDSLLFFEATTSKRLCTRRILDVYSRESSHVINFDKSGMCVSNSIFPVEGDRLSALIGVRRVRCHELYLGLPSFNCKNKRQMFNNIKDRIWNKIKGWRCKILSVGGGGDRWLSRPIGFKVITLKTHNDALLVSQLRTATRGWNETLIRQVLLDVDDDVVLSIPTSNKPREDSLCWHYTIEGSYTVTSGYKVGVVKMINAETLNSAYIGLIILDIKDRNLCH</sequence>